<dbReference type="Gene3D" id="2.60.40.10">
    <property type="entry name" value="Immunoglobulins"/>
    <property type="match status" value="3"/>
</dbReference>
<dbReference type="PROSITE" id="PS50093">
    <property type="entry name" value="PKD"/>
    <property type="match status" value="3"/>
</dbReference>
<feature type="domain" description="PKD" evidence="2">
    <location>
        <begin position="552"/>
        <end position="604"/>
    </location>
</feature>
<evidence type="ECO:0000259" key="2">
    <source>
        <dbReference type="PROSITE" id="PS50093"/>
    </source>
</evidence>
<name>A0A098S0V6_9BACT</name>
<dbReference type="InterPro" id="IPR022409">
    <property type="entry name" value="PKD/Chitinase_dom"/>
</dbReference>
<feature type="domain" description="PKD" evidence="2">
    <location>
        <begin position="609"/>
        <end position="672"/>
    </location>
</feature>
<dbReference type="Pfam" id="PF18911">
    <property type="entry name" value="PKD_4"/>
    <property type="match status" value="2"/>
</dbReference>
<organism evidence="3 4">
    <name type="scientific">Phaeodactylibacter xiamenensis</name>
    <dbReference type="NCBI Taxonomy" id="1524460"/>
    <lineage>
        <taxon>Bacteria</taxon>
        <taxon>Pseudomonadati</taxon>
        <taxon>Bacteroidota</taxon>
        <taxon>Saprospiria</taxon>
        <taxon>Saprospirales</taxon>
        <taxon>Haliscomenobacteraceae</taxon>
        <taxon>Phaeodactylibacter</taxon>
    </lineage>
</organism>
<keyword evidence="1" id="KW-0732">Signal</keyword>
<dbReference type="PANTHER" id="PTHR36842">
    <property type="entry name" value="PROTEIN TOLB HOMOLOG"/>
    <property type="match status" value="1"/>
</dbReference>
<dbReference type="PANTHER" id="PTHR36842:SF1">
    <property type="entry name" value="PROTEIN TOLB"/>
    <property type="match status" value="1"/>
</dbReference>
<evidence type="ECO:0000313" key="4">
    <source>
        <dbReference type="Proteomes" id="UP000029736"/>
    </source>
</evidence>
<accession>A0A098S0V6</accession>
<comment type="caution">
    <text evidence="3">The sequence shown here is derived from an EMBL/GenBank/DDBJ whole genome shotgun (WGS) entry which is preliminary data.</text>
</comment>
<dbReference type="Pfam" id="PF00801">
    <property type="entry name" value="PKD"/>
    <property type="match status" value="1"/>
</dbReference>
<gene>
    <name evidence="3" type="ORF">IX84_28500</name>
</gene>
<reference evidence="3 4" key="1">
    <citation type="journal article" date="2014" name="Int. J. Syst. Evol. Microbiol.">
        <title>Phaeodactylibacter xiamenensis gen. nov., sp. nov., a member of the family Saprospiraceae isolated from the marine alga Phaeodactylum tricornutum.</title>
        <authorList>
            <person name="Chen Z.Jr."/>
            <person name="Lei X."/>
            <person name="Lai Q."/>
            <person name="Li Y."/>
            <person name="Zhang B."/>
            <person name="Zhang J."/>
            <person name="Zhang H."/>
            <person name="Yang L."/>
            <person name="Zheng W."/>
            <person name="Tian Y."/>
            <person name="Yu Z."/>
            <person name="Xu H.Jr."/>
            <person name="Zheng T."/>
        </authorList>
    </citation>
    <scope>NUCLEOTIDE SEQUENCE [LARGE SCALE GENOMIC DNA]</scope>
    <source>
        <strain evidence="3 4">KD52</strain>
    </source>
</reference>
<dbReference type="STRING" id="1524460.IX84_28500"/>
<sequence length="853" mass="87368">MKTIISFALSLFFLSNLFTQTDTLSGVLNHYSPVSAIDTCTARLTVGSAANFQQGDTLLIAQMQGAAISVADNSQFGSLTELGTAGLWEQAVIQEVQGNDLLLTQSLLHTYNIAGNVQVVSIPYYEQALVTDSVAAQAWDGQTGGILAFRAGTLTLNGRLTATGKGFRGGSAALNYDGSCTWLINYEDYRFGANSIRGGLKGEGIGGVPTAWPRGRGAAANGGGGGNDHNAGGGGGALLTAGGRGGENDNPNFLGCKGFGEGAAGWSLPNNSRLFLGGGGGAGHGNNNVATDGGKGGGIILLEAGQIISNNGVIVTNGEHAQNAGGDGAGGGGAGGMILLNANNINGPITFSAMGGNGGSANNNNQDQCFGPGGGGSGGYIGAPEGFDTDILLNGGAPGLSLNSSECPESPNGATPGTDGLLEGPLTFPFSTIPIPQPPIVATDQDTLTACAETLTLSALPDGSFNTLIWEFDNGNGFMPVPDNADYDGVNTPNLLLNTPAASAGSSFRLSAISSCFPPVYSSVIEVTSGAPPLPDFTVDLNGLTATFSPVSMDAISYTWNFGDGNTSSSAGAAHTYPSSGVYTVTLTVTNACGTATSEQTITVGSAPVPDFGVSGSSSGCAPRSIGFVNQSTGTFDSLLWAFPGGTPASSTQPNPTITYETPGTYDVSLTLFSAFAPQQATIQDQVIIYIRPTAAFTYDTDELTVTFTNLSTDADFFSWNFGDGETSTAEDPVHTFPGPGTYDVTLNASNPNCSRAVTETIFLQPSSTTATDQKRQIWLSPNPAGNQTCLQAVPELQLPLPWQCFNATGQLVAEGTLRQIPGCISLKGWTGGTHYIKILSKENVYLLQLIVQ</sequence>
<feature type="chain" id="PRO_5001947672" description="PKD domain-containing protein" evidence="1">
    <location>
        <begin position="22"/>
        <end position="853"/>
    </location>
</feature>
<feature type="domain" description="PKD" evidence="2">
    <location>
        <begin position="718"/>
        <end position="751"/>
    </location>
</feature>
<evidence type="ECO:0000313" key="3">
    <source>
        <dbReference type="EMBL" id="KGE85428.1"/>
    </source>
</evidence>
<proteinExistence type="predicted"/>
<dbReference type="OrthoDB" id="1491481at2"/>
<dbReference type="SUPFAM" id="SSF49299">
    <property type="entry name" value="PKD domain"/>
    <property type="match status" value="3"/>
</dbReference>
<dbReference type="InterPro" id="IPR000601">
    <property type="entry name" value="PKD_dom"/>
</dbReference>
<dbReference type="SMART" id="SM00089">
    <property type="entry name" value="PKD"/>
    <property type="match status" value="3"/>
</dbReference>
<dbReference type="EMBL" id="JPOS01000090">
    <property type="protein sequence ID" value="KGE85428.1"/>
    <property type="molecule type" value="Genomic_DNA"/>
</dbReference>
<dbReference type="InterPro" id="IPR013783">
    <property type="entry name" value="Ig-like_fold"/>
</dbReference>
<feature type="signal peptide" evidence="1">
    <location>
        <begin position="1"/>
        <end position="21"/>
    </location>
</feature>
<keyword evidence="4" id="KW-1185">Reference proteome</keyword>
<protein>
    <recommendedName>
        <fullName evidence="2">PKD domain-containing protein</fullName>
    </recommendedName>
</protein>
<dbReference type="AlphaFoldDB" id="A0A098S0V6"/>
<evidence type="ECO:0000256" key="1">
    <source>
        <dbReference type="SAM" id="SignalP"/>
    </source>
</evidence>
<dbReference type="RefSeq" id="WP_052516452.1">
    <property type="nucleotide sequence ID" value="NZ_JBKAGJ010000004.1"/>
</dbReference>
<dbReference type="CDD" id="cd00146">
    <property type="entry name" value="PKD"/>
    <property type="match status" value="3"/>
</dbReference>
<dbReference type="Proteomes" id="UP000029736">
    <property type="component" value="Unassembled WGS sequence"/>
</dbReference>
<dbReference type="InterPro" id="IPR035986">
    <property type="entry name" value="PKD_dom_sf"/>
</dbReference>